<accession>A0A067PLB8</accession>
<dbReference type="OrthoDB" id="3220849at2759"/>
<feature type="region of interest" description="Disordered" evidence="1">
    <location>
        <begin position="1"/>
        <end position="31"/>
    </location>
</feature>
<sequence length="79" mass="8811">MASVVPPIMARDHPPRSSRKDATRPPPIPTLTPAQAIAKAWQMESTAEQKKWREADAKARAQFFQANRQTGRRGLGSKM</sequence>
<evidence type="ECO:0000313" key="2">
    <source>
        <dbReference type="EMBL" id="KDQ55688.1"/>
    </source>
</evidence>
<evidence type="ECO:0000256" key="1">
    <source>
        <dbReference type="SAM" id="MobiDB-lite"/>
    </source>
</evidence>
<feature type="compositionally biased region" description="Basic and acidic residues" evidence="1">
    <location>
        <begin position="10"/>
        <end position="23"/>
    </location>
</feature>
<keyword evidence="3" id="KW-1185">Reference proteome</keyword>
<dbReference type="InParanoid" id="A0A067PLB8"/>
<evidence type="ECO:0000313" key="3">
    <source>
        <dbReference type="Proteomes" id="UP000027265"/>
    </source>
</evidence>
<name>A0A067PLB8_9AGAM</name>
<dbReference type="AlphaFoldDB" id="A0A067PLB8"/>
<protein>
    <submittedName>
        <fullName evidence="2">Uncharacterized protein</fullName>
    </submittedName>
</protein>
<proteinExistence type="predicted"/>
<gene>
    <name evidence="2" type="ORF">JAAARDRAFT_37097</name>
</gene>
<dbReference type="EMBL" id="KL197724">
    <property type="protein sequence ID" value="KDQ55688.1"/>
    <property type="molecule type" value="Genomic_DNA"/>
</dbReference>
<reference evidence="3" key="1">
    <citation type="journal article" date="2014" name="Proc. Natl. Acad. Sci. U.S.A.">
        <title>Extensive sampling of basidiomycete genomes demonstrates inadequacy of the white-rot/brown-rot paradigm for wood decay fungi.</title>
        <authorList>
            <person name="Riley R."/>
            <person name="Salamov A.A."/>
            <person name="Brown D.W."/>
            <person name="Nagy L.G."/>
            <person name="Floudas D."/>
            <person name="Held B.W."/>
            <person name="Levasseur A."/>
            <person name="Lombard V."/>
            <person name="Morin E."/>
            <person name="Otillar R."/>
            <person name="Lindquist E.A."/>
            <person name="Sun H."/>
            <person name="LaButti K.M."/>
            <person name="Schmutz J."/>
            <person name="Jabbour D."/>
            <person name="Luo H."/>
            <person name="Baker S.E."/>
            <person name="Pisabarro A.G."/>
            <person name="Walton J.D."/>
            <person name="Blanchette R.A."/>
            <person name="Henrissat B."/>
            <person name="Martin F."/>
            <person name="Cullen D."/>
            <person name="Hibbett D.S."/>
            <person name="Grigoriev I.V."/>
        </authorList>
    </citation>
    <scope>NUCLEOTIDE SEQUENCE [LARGE SCALE GENOMIC DNA]</scope>
    <source>
        <strain evidence="3">MUCL 33604</strain>
    </source>
</reference>
<dbReference type="Proteomes" id="UP000027265">
    <property type="component" value="Unassembled WGS sequence"/>
</dbReference>
<organism evidence="2 3">
    <name type="scientific">Jaapia argillacea MUCL 33604</name>
    <dbReference type="NCBI Taxonomy" id="933084"/>
    <lineage>
        <taxon>Eukaryota</taxon>
        <taxon>Fungi</taxon>
        <taxon>Dikarya</taxon>
        <taxon>Basidiomycota</taxon>
        <taxon>Agaricomycotina</taxon>
        <taxon>Agaricomycetes</taxon>
        <taxon>Agaricomycetidae</taxon>
        <taxon>Jaapiales</taxon>
        <taxon>Jaapiaceae</taxon>
        <taxon>Jaapia</taxon>
    </lineage>
</organism>
<dbReference type="HOGENOM" id="CLU_196961_0_0_1"/>